<dbReference type="AlphaFoldDB" id="A0A0C9SWD4"/>
<evidence type="ECO:0008006" key="4">
    <source>
        <dbReference type="Google" id="ProtNLM"/>
    </source>
</evidence>
<gene>
    <name evidence="2" type="ORF">PAXINDRAFT_140225</name>
</gene>
<dbReference type="EMBL" id="KN820027">
    <property type="protein sequence ID" value="KIJ07080.1"/>
    <property type="molecule type" value="Genomic_DNA"/>
</dbReference>
<dbReference type="OrthoDB" id="6359816at2759"/>
<proteinExistence type="predicted"/>
<sequence>MERISDTVISTFRITIKDGHPTACSPGDPTIVYSDTFGLGWRLGISYNKHDWFAKVRLYLDHNHSHTEKDEAHVTICLKACKDKDKEGLGERATIISNFGHGQPALLGSWSPAHLAACPYVTLTVVTKARAPRVVADPLAGTALALRQSMEGGDLVDTKFYVFSAKRQGTSAARPRVVYAHSPSLRLILPKSTLGGKQSDGLAAPFLVNLTGEINEDSVLHAYDYEQDSDLDEDEDDDDDDSTIGASSFPGEFQAGSSSQPIVSPTQRGSSRSTTGGPSAEPPSYSVSTCQMTLVRGIAYRTWFSFIYYRYTGQISFLPLTSQGLGISGRSASLDCPPPCSPKSMYRLAISLAMEDLKNCAFDAVKVGLSKVNIVDEVLSYFTSRHPDIQKMELDILVANRKEPEVRRALETNIAQLAAGQSPHSAAAFTALFQVLSGA</sequence>
<keyword evidence="3" id="KW-1185">Reference proteome</keyword>
<organism evidence="2 3">
    <name type="scientific">Paxillus involutus ATCC 200175</name>
    <dbReference type="NCBI Taxonomy" id="664439"/>
    <lineage>
        <taxon>Eukaryota</taxon>
        <taxon>Fungi</taxon>
        <taxon>Dikarya</taxon>
        <taxon>Basidiomycota</taxon>
        <taxon>Agaricomycotina</taxon>
        <taxon>Agaricomycetes</taxon>
        <taxon>Agaricomycetidae</taxon>
        <taxon>Boletales</taxon>
        <taxon>Paxilineae</taxon>
        <taxon>Paxillaceae</taxon>
        <taxon>Paxillus</taxon>
    </lineage>
</organism>
<reference evidence="2 3" key="1">
    <citation type="submission" date="2014-06" db="EMBL/GenBank/DDBJ databases">
        <authorList>
            <consortium name="DOE Joint Genome Institute"/>
            <person name="Kuo A."/>
            <person name="Kohler A."/>
            <person name="Nagy L.G."/>
            <person name="Floudas D."/>
            <person name="Copeland A."/>
            <person name="Barry K.W."/>
            <person name="Cichocki N."/>
            <person name="Veneault-Fourrey C."/>
            <person name="LaButti K."/>
            <person name="Lindquist E.A."/>
            <person name="Lipzen A."/>
            <person name="Lundell T."/>
            <person name="Morin E."/>
            <person name="Murat C."/>
            <person name="Sun H."/>
            <person name="Tunlid A."/>
            <person name="Henrissat B."/>
            <person name="Grigoriev I.V."/>
            <person name="Hibbett D.S."/>
            <person name="Martin F."/>
            <person name="Nordberg H.P."/>
            <person name="Cantor M.N."/>
            <person name="Hua S.X."/>
        </authorList>
    </citation>
    <scope>NUCLEOTIDE SEQUENCE [LARGE SCALE GENOMIC DNA]</scope>
    <source>
        <strain evidence="2 3">ATCC 200175</strain>
    </source>
</reference>
<evidence type="ECO:0000313" key="2">
    <source>
        <dbReference type="EMBL" id="KIJ07080.1"/>
    </source>
</evidence>
<evidence type="ECO:0000256" key="1">
    <source>
        <dbReference type="SAM" id="MobiDB-lite"/>
    </source>
</evidence>
<feature type="compositionally biased region" description="Low complexity" evidence="1">
    <location>
        <begin position="264"/>
        <end position="279"/>
    </location>
</feature>
<protein>
    <recommendedName>
        <fullName evidence="4">MATH domain-containing protein</fullName>
    </recommendedName>
</protein>
<reference evidence="3" key="2">
    <citation type="submission" date="2015-01" db="EMBL/GenBank/DDBJ databases">
        <title>Evolutionary Origins and Diversification of the Mycorrhizal Mutualists.</title>
        <authorList>
            <consortium name="DOE Joint Genome Institute"/>
            <consortium name="Mycorrhizal Genomics Consortium"/>
            <person name="Kohler A."/>
            <person name="Kuo A."/>
            <person name="Nagy L.G."/>
            <person name="Floudas D."/>
            <person name="Copeland A."/>
            <person name="Barry K.W."/>
            <person name="Cichocki N."/>
            <person name="Veneault-Fourrey C."/>
            <person name="LaButti K."/>
            <person name="Lindquist E.A."/>
            <person name="Lipzen A."/>
            <person name="Lundell T."/>
            <person name="Morin E."/>
            <person name="Murat C."/>
            <person name="Riley R."/>
            <person name="Ohm R."/>
            <person name="Sun H."/>
            <person name="Tunlid A."/>
            <person name="Henrissat B."/>
            <person name="Grigoriev I.V."/>
            <person name="Hibbett D.S."/>
            <person name="Martin F."/>
        </authorList>
    </citation>
    <scope>NUCLEOTIDE SEQUENCE [LARGE SCALE GENOMIC DNA]</scope>
    <source>
        <strain evidence="3">ATCC 200175</strain>
    </source>
</reference>
<evidence type="ECO:0000313" key="3">
    <source>
        <dbReference type="Proteomes" id="UP000053647"/>
    </source>
</evidence>
<accession>A0A0C9SWD4</accession>
<name>A0A0C9SWD4_PAXIN</name>
<feature type="region of interest" description="Disordered" evidence="1">
    <location>
        <begin position="229"/>
        <end position="286"/>
    </location>
</feature>
<dbReference type="HOGENOM" id="CLU_033181_0_0_1"/>
<feature type="compositionally biased region" description="Acidic residues" evidence="1">
    <location>
        <begin position="229"/>
        <end position="242"/>
    </location>
</feature>
<dbReference type="Proteomes" id="UP000053647">
    <property type="component" value="Unassembled WGS sequence"/>
</dbReference>